<sequence length="79" mass="9439">MIQDAIMKNIKDLYKKHTQQRTSKSRIYYLCKQKGHIAKNLEFSKKNDKNDRKYLEVELLDEEECGNVRAFGKRKKATM</sequence>
<dbReference type="Proteomes" id="UP000789920">
    <property type="component" value="Unassembled WGS sequence"/>
</dbReference>
<evidence type="ECO:0000313" key="2">
    <source>
        <dbReference type="Proteomes" id="UP000789920"/>
    </source>
</evidence>
<comment type="caution">
    <text evidence="1">The sequence shown here is derived from an EMBL/GenBank/DDBJ whole genome shotgun (WGS) entry which is preliminary data.</text>
</comment>
<dbReference type="EMBL" id="CAJVQC010001438">
    <property type="protein sequence ID" value="CAG8494380.1"/>
    <property type="molecule type" value="Genomic_DNA"/>
</dbReference>
<accession>A0ACA9KXB0</accession>
<gene>
    <name evidence="1" type="ORF">RPERSI_LOCUS1535</name>
</gene>
<evidence type="ECO:0000313" key="1">
    <source>
        <dbReference type="EMBL" id="CAG8494380.1"/>
    </source>
</evidence>
<organism evidence="1 2">
    <name type="scientific">Racocetra persica</name>
    <dbReference type="NCBI Taxonomy" id="160502"/>
    <lineage>
        <taxon>Eukaryota</taxon>
        <taxon>Fungi</taxon>
        <taxon>Fungi incertae sedis</taxon>
        <taxon>Mucoromycota</taxon>
        <taxon>Glomeromycotina</taxon>
        <taxon>Glomeromycetes</taxon>
        <taxon>Diversisporales</taxon>
        <taxon>Gigasporaceae</taxon>
        <taxon>Racocetra</taxon>
    </lineage>
</organism>
<name>A0ACA9KXB0_9GLOM</name>
<reference evidence="1" key="1">
    <citation type="submission" date="2021-06" db="EMBL/GenBank/DDBJ databases">
        <authorList>
            <person name="Kallberg Y."/>
            <person name="Tangrot J."/>
            <person name="Rosling A."/>
        </authorList>
    </citation>
    <scope>NUCLEOTIDE SEQUENCE</scope>
    <source>
        <strain evidence="1">MA461A</strain>
    </source>
</reference>
<proteinExistence type="predicted"/>
<keyword evidence="2" id="KW-1185">Reference proteome</keyword>
<protein>
    <submittedName>
        <fullName evidence="1">27297_t:CDS:1</fullName>
    </submittedName>
</protein>